<evidence type="ECO:0000259" key="2">
    <source>
        <dbReference type="Pfam" id="PF03372"/>
    </source>
</evidence>
<comment type="caution">
    <text evidence="3">The sequence shown here is derived from an EMBL/GenBank/DDBJ whole genome shotgun (WGS) entry which is preliminary data.</text>
</comment>
<dbReference type="STRING" id="320778.ABT57_08770"/>
<proteinExistence type="predicted"/>
<dbReference type="InterPro" id="IPR036691">
    <property type="entry name" value="Endo/exonu/phosph_ase_sf"/>
</dbReference>
<feature type="domain" description="Endonuclease/exonuclease/phosphatase" evidence="2">
    <location>
        <begin position="81"/>
        <end position="438"/>
    </location>
</feature>
<accession>A0A0J1HGA2</accession>
<keyword evidence="1" id="KW-0732">Signal</keyword>
<dbReference type="InterPro" id="IPR005135">
    <property type="entry name" value="Endo/exonuclease/phosphatase"/>
</dbReference>
<evidence type="ECO:0000313" key="3">
    <source>
        <dbReference type="EMBL" id="KLV10599.1"/>
    </source>
</evidence>
<reference evidence="3 4" key="1">
    <citation type="submission" date="2015-05" db="EMBL/GenBank/DDBJ databases">
        <title>Photobacterium galathea sp. nov.</title>
        <authorList>
            <person name="Machado H."/>
            <person name="Gram L."/>
        </authorList>
    </citation>
    <scope>NUCLEOTIDE SEQUENCE [LARGE SCALE GENOMIC DNA]</scope>
    <source>
        <strain evidence="3 4">DSM 22954</strain>
    </source>
</reference>
<organism evidence="3 4">
    <name type="scientific">Photobacterium ganghwense</name>
    <dbReference type="NCBI Taxonomy" id="320778"/>
    <lineage>
        <taxon>Bacteria</taxon>
        <taxon>Pseudomonadati</taxon>
        <taxon>Pseudomonadota</taxon>
        <taxon>Gammaproteobacteria</taxon>
        <taxon>Vibrionales</taxon>
        <taxon>Vibrionaceae</taxon>
        <taxon>Photobacterium</taxon>
    </lineage>
</organism>
<dbReference type="GO" id="GO:0003824">
    <property type="term" value="F:catalytic activity"/>
    <property type="evidence" value="ECO:0007669"/>
    <property type="project" value="InterPro"/>
</dbReference>
<dbReference type="OrthoDB" id="292013at2"/>
<name>A0A0J1HGA2_9GAMM</name>
<dbReference type="SUPFAM" id="SSF56219">
    <property type="entry name" value="DNase I-like"/>
    <property type="match status" value="1"/>
</dbReference>
<dbReference type="Gene3D" id="3.60.10.10">
    <property type="entry name" value="Endonuclease/exonuclease/phosphatase"/>
    <property type="match status" value="1"/>
</dbReference>
<dbReference type="RefSeq" id="WP_047884764.1">
    <property type="nucleotide sequence ID" value="NZ_CP071326.1"/>
</dbReference>
<evidence type="ECO:0000256" key="1">
    <source>
        <dbReference type="SAM" id="SignalP"/>
    </source>
</evidence>
<dbReference type="Proteomes" id="UP000035909">
    <property type="component" value="Unassembled WGS sequence"/>
</dbReference>
<dbReference type="Pfam" id="PF03372">
    <property type="entry name" value="Exo_endo_phos"/>
    <property type="match status" value="1"/>
</dbReference>
<feature type="chain" id="PRO_5005252867" evidence="1">
    <location>
        <begin position="26"/>
        <end position="449"/>
    </location>
</feature>
<gene>
    <name evidence="3" type="ORF">ABT57_08770</name>
</gene>
<evidence type="ECO:0000313" key="4">
    <source>
        <dbReference type="Proteomes" id="UP000035909"/>
    </source>
</evidence>
<protein>
    <submittedName>
        <fullName evidence="3">Succinyl-CoA synthetase subunit alpha</fullName>
    </submittedName>
</protein>
<dbReference type="EMBL" id="LDOU01000006">
    <property type="protein sequence ID" value="KLV10599.1"/>
    <property type="molecule type" value="Genomic_DNA"/>
</dbReference>
<dbReference type="PROSITE" id="PS51257">
    <property type="entry name" value="PROKAR_LIPOPROTEIN"/>
    <property type="match status" value="1"/>
</dbReference>
<dbReference type="PATRIC" id="fig|320778.3.peg.1906"/>
<keyword evidence="4" id="KW-1185">Reference proteome</keyword>
<sequence>MHFKHSLIAATLALSALAGCNSNNAEITHSQARFATFNLSFDRATYETLVSEMSFTHGEQNALLQRYQANDSTLTTEETETAKRIIQIRNVAETIQRVRPDTFVLAEFNNDGSGEDMQALDGFQNNYLSHSQNGQSPIEFAYRENFATNTGKPSGQDLNLDGNKSDQGDDAWGFGFYHGQYAFAVFSRFKIDEPNIRTFQDFRWKDMPGENNLKIVNCDKALPEGKACGDSWYSNEAWEQFPLSSKNHVDVPVIIPTKSGEQVVHFLVSHPAPPIFDNPAKHNTERNRAELKFWQDYIENQTYIYDDNGLTGGLPLGSHFVIAGDLNADHQMGDGDRATIAGLLSHTQMNVESTLGSLAPASNGGEYCLSEGICQRNQDTPHPANITSTSGLRLDYVIPSATLAVKASGVFWPSGSETGYHLVYDAALGNSKGVSSDHRMVWVDIDFNQ</sequence>
<dbReference type="AlphaFoldDB" id="A0A0J1HGA2"/>
<feature type="signal peptide" evidence="1">
    <location>
        <begin position="1"/>
        <end position="25"/>
    </location>
</feature>